<evidence type="ECO:0000256" key="1">
    <source>
        <dbReference type="SAM" id="MobiDB-lite"/>
    </source>
</evidence>
<gene>
    <name evidence="2" type="ORF">HPB51_021344</name>
</gene>
<name>A0A9J6F861_RHIMP</name>
<dbReference type="EMBL" id="JABSTU010000001">
    <property type="protein sequence ID" value="KAH8042260.1"/>
    <property type="molecule type" value="Genomic_DNA"/>
</dbReference>
<organism evidence="2 3">
    <name type="scientific">Rhipicephalus microplus</name>
    <name type="common">Cattle tick</name>
    <name type="synonym">Boophilus microplus</name>
    <dbReference type="NCBI Taxonomy" id="6941"/>
    <lineage>
        <taxon>Eukaryota</taxon>
        <taxon>Metazoa</taxon>
        <taxon>Ecdysozoa</taxon>
        <taxon>Arthropoda</taxon>
        <taxon>Chelicerata</taxon>
        <taxon>Arachnida</taxon>
        <taxon>Acari</taxon>
        <taxon>Parasitiformes</taxon>
        <taxon>Ixodida</taxon>
        <taxon>Ixodoidea</taxon>
        <taxon>Ixodidae</taxon>
        <taxon>Rhipicephalinae</taxon>
        <taxon>Rhipicephalus</taxon>
        <taxon>Boophilus</taxon>
    </lineage>
</organism>
<reference evidence="2" key="2">
    <citation type="submission" date="2021-09" db="EMBL/GenBank/DDBJ databases">
        <authorList>
            <person name="Jia N."/>
            <person name="Wang J."/>
            <person name="Shi W."/>
            <person name="Du L."/>
            <person name="Sun Y."/>
            <person name="Zhan W."/>
            <person name="Jiang J."/>
            <person name="Wang Q."/>
            <person name="Zhang B."/>
            <person name="Ji P."/>
            <person name="Sakyi L.B."/>
            <person name="Cui X."/>
            <person name="Yuan T."/>
            <person name="Jiang B."/>
            <person name="Yang W."/>
            <person name="Lam T.T.-Y."/>
            <person name="Chang Q."/>
            <person name="Ding S."/>
            <person name="Wang X."/>
            <person name="Zhu J."/>
            <person name="Ruan X."/>
            <person name="Zhao L."/>
            <person name="Wei J."/>
            <person name="Que T."/>
            <person name="Du C."/>
            <person name="Cheng J."/>
            <person name="Dai P."/>
            <person name="Han X."/>
            <person name="Huang E."/>
            <person name="Gao Y."/>
            <person name="Liu J."/>
            <person name="Shao H."/>
            <person name="Ye R."/>
            <person name="Li L."/>
            <person name="Wei W."/>
            <person name="Wang X."/>
            <person name="Wang C."/>
            <person name="Huo Q."/>
            <person name="Li W."/>
            <person name="Guo W."/>
            <person name="Chen H."/>
            <person name="Chen S."/>
            <person name="Zhou L."/>
            <person name="Zhou L."/>
            <person name="Ni X."/>
            <person name="Tian J."/>
            <person name="Zhou Y."/>
            <person name="Sheng Y."/>
            <person name="Liu T."/>
            <person name="Pan Y."/>
            <person name="Xia L."/>
            <person name="Li J."/>
            <person name="Zhao F."/>
            <person name="Cao W."/>
        </authorList>
    </citation>
    <scope>NUCLEOTIDE SEQUENCE</scope>
    <source>
        <strain evidence="2">Rmic-2018</strain>
        <tissue evidence="2">Larvae</tissue>
    </source>
</reference>
<comment type="caution">
    <text evidence="2">The sequence shown here is derived from an EMBL/GenBank/DDBJ whole genome shotgun (WGS) entry which is preliminary data.</text>
</comment>
<feature type="region of interest" description="Disordered" evidence="1">
    <location>
        <begin position="72"/>
        <end position="108"/>
    </location>
</feature>
<reference evidence="2" key="1">
    <citation type="journal article" date="2020" name="Cell">
        <title>Large-Scale Comparative Analyses of Tick Genomes Elucidate Their Genetic Diversity and Vector Capacities.</title>
        <authorList>
            <consortium name="Tick Genome and Microbiome Consortium (TIGMIC)"/>
            <person name="Jia N."/>
            <person name="Wang J."/>
            <person name="Shi W."/>
            <person name="Du L."/>
            <person name="Sun Y."/>
            <person name="Zhan W."/>
            <person name="Jiang J.F."/>
            <person name="Wang Q."/>
            <person name="Zhang B."/>
            <person name="Ji P."/>
            <person name="Bell-Sakyi L."/>
            <person name="Cui X.M."/>
            <person name="Yuan T.T."/>
            <person name="Jiang B.G."/>
            <person name="Yang W.F."/>
            <person name="Lam T.T."/>
            <person name="Chang Q.C."/>
            <person name="Ding S.J."/>
            <person name="Wang X.J."/>
            <person name="Zhu J.G."/>
            <person name="Ruan X.D."/>
            <person name="Zhao L."/>
            <person name="Wei J.T."/>
            <person name="Ye R.Z."/>
            <person name="Que T.C."/>
            <person name="Du C.H."/>
            <person name="Zhou Y.H."/>
            <person name="Cheng J.X."/>
            <person name="Dai P.F."/>
            <person name="Guo W.B."/>
            <person name="Han X.H."/>
            <person name="Huang E.J."/>
            <person name="Li L.F."/>
            <person name="Wei W."/>
            <person name="Gao Y.C."/>
            <person name="Liu J.Z."/>
            <person name="Shao H.Z."/>
            <person name="Wang X."/>
            <person name="Wang C.C."/>
            <person name="Yang T.C."/>
            <person name="Huo Q.B."/>
            <person name="Li W."/>
            <person name="Chen H.Y."/>
            <person name="Chen S.E."/>
            <person name="Zhou L.G."/>
            <person name="Ni X.B."/>
            <person name="Tian J.H."/>
            <person name="Sheng Y."/>
            <person name="Liu T."/>
            <person name="Pan Y.S."/>
            <person name="Xia L.Y."/>
            <person name="Li J."/>
            <person name="Zhao F."/>
            <person name="Cao W.C."/>
        </authorList>
    </citation>
    <scope>NUCLEOTIDE SEQUENCE</scope>
    <source>
        <strain evidence="2">Rmic-2018</strain>
    </source>
</reference>
<sequence length="108" mass="11799">MPQEGLQFSDLIDRVFFPGKDDKKESGDVNLQTAQLSPVYSQAHIYNASSLGASVIEARYPVKENDTLQPVYGTAPAYHRPTAESSIGEAGQPEASLRETAFIQRGEL</sequence>
<proteinExistence type="predicted"/>
<dbReference type="AlphaFoldDB" id="A0A9J6F861"/>
<dbReference type="Proteomes" id="UP000821866">
    <property type="component" value="Chromosome 1"/>
</dbReference>
<evidence type="ECO:0000313" key="3">
    <source>
        <dbReference type="Proteomes" id="UP000821866"/>
    </source>
</evidence>
<protein>
    <submittedName>
        <fullName evidence="2">Uncharacterized protein</fullName>
    </submittedName>
</protein>
<accession>A0A9J6F861</accession>
<keyword evidence="3" id="KW-1185">Reference proteome</keyword>
<evidence type="ECO:0000313" key="2">
    <source>
        <dbReference type="EMBL" id="KAH8042260.1"/>
    </source>
</evidence>